<keyword evidence="1" id="KW-0732">Signal</keyword>
<dbReference type="EMBL" id="MU858322">
    <property type="protein sequence ID" value="KAK4207071.1"/>
    <property type="molecule type" value="Genomic_DNA"/>
</dbReference>
<reference evidence="2" key="1">
    <citation type="journal article" date="2023" name="Mol. Phylogenet. Evol.">
        <title>Genome-scale phylogeny and comparative genomics of the fungal order Sordariales.</title>
        <authorList>
            <person name="Hensen N."/>
            <person name="Bonometti L."/>
            <person name="Westerberg I."/>
            <person name="Brannstrom I.O."/>
            <person name="Guillou S."/>
            <person name="Cros-Aarteil S."/>
            <person name="Calhoun S."/>
            <person name="Haridas S."/>
            <person name="Kuo A."/>
            <person name="Mondo S."/>
            <person name="Pangilinan J."/>
            <person name="Riley R."/>
            <person name="LaButti K."/>
            <person name="Andreopoulos B."/>
            <person name="Lipzen A."/>
            <person name="Chen C."/>
            <person name="Yan M."/>
            <person name="Daum C."/>
            <person name="Ng V."/>
            <person name="Clum A."/>
            <person name="Steindorff A."/>
            <person name="Ohm R.A."/>
            <person name="Martin F."/>
            <person name="Silar P."/>
            <person name="Natvig D.O."/>
            <person name="Lalanne C."/>
            <person name="Gautier V."/>
            <person name="Ament-Velasquez S.L."/>
            <person name="Kruys A."/>
            <person name="Hutchinson M.I."/>
            <person name="Powell A.J."/>
            <person name="Barry K."/>
            <person name="Miller A.N."/>
            <person name="Grigoriev I.V."/>
            <person name="Debuchy R."/>
            <person name="Gladieux P."/>
            <person name="Hiltunen Thoren M."/>
            <person name="Johannesson H."/>
        </authorList>
    </citation>
    <scope>NUCLEOTIDE SEQUENCE</scope>
    <source>
        <strain evidence="2">PSN293</strain>
    </source>
</reference>
<comment type="caution">
    <text evidence="2">The sequence shown here is derived from an EMBL/GenBank/DDBJ whole genome shotgun (WGS) entry which is preliminary data.</text>
</comment>
<dbReference type="Proteomes" id="UP001301769">
    <property type="component" value="Unassembled WGS sequence"/>
</dbReference>
<evidence type="ECO:0000256" key="1">
    <source>
        <dbReference type="SAM" id="SignalP"/>
    </source>
</evidence>
<dbReference type="AlphaFoldDB" id="A0AAN6XUX1"/>
<feature type="signal peptide" evidence="1">
    <location>
        <begin position="1"/>
        <end position="19"/>
    </location>
</feature>
<sequence length="202" mass="22482">MSRCQPFVCFLLILCLVQAATSSLNICVKDYEAKYDELHWEEPFETGNPISDGYKGLDYNVFQVDRYDGFINPDSGLQYAMSFGGSGNISVHDGRRHSFFSLKSFSYACSGGVPQPECAISMWGFRGGSLVAHQVITYPALEPGHFISEFIMNSTFFDWRWAHLSSVGFAIARADNGGTLYGGLMIDDFRYSVESECNNSCS</sequence>
<proteinExistence type="predicted"/>
<evidence type="ECO:0000313" key="3">
    <source>
        <dbReference type="Proteomes" id="UP001301769"/>
    </source>
</evidence>
<protein>
    <submittedName>
        <fullName evidence="2">Uncharacterized protein</fullName>
    </submittedName>
</protein>
<keyword evidence="3" id="KW-1185">Reference proteome</keyword>
<organism evidence="2 3">
    <name type="scientific">Rhypophila decipiens</name>
    <dbReference type="NCBI Taxonomy" id="261697"/>
    <lineage>
        <taxon>Eukaryota</taxon>
        <taxon>Fungi</taxon>
        <taxon>Dikarya</taxon>
        <taxon>Ascomycota</taxon>
        <taxon>Pezizomycotina</taxon>
        <taxon>Sordariomycetes</taxon>
        <taxon>Sordariomycetidae</taxon>
        <taxon>Sordariales</taxon>
        <taxon>Naviculisporaceae</taxon>
        <taxon>Rhypophila</taxon>
    </lineage>
</organism>
<evidence type="ECO:0000313" key="2">
    <source>
        <dbReference type="EMBL" id="KAK4207071.1"/>
    </source>
</evidence>
<name>A0AAN6XUX1_9PEZI</name>
<feature type="chain" id="PRO_5043010173" evidence="1">
    <location>
        <begin position="20"/>
        <end position="202"/>
    </location>
</feature>
<reference evidence="2" key="2">
    <citation type="submission" date="2023-05" db="EMBL/GenBank/DDBJ databases">
        <authorList>
            <consortium name="Lawrence Berkeley National Laboratory"/>
            <person name="Steindorff A."/>
            <person name="Hensen N."/>
            <person name="Bonometti L."/>
            <person name="Westerberg I."/>
            <person name="Brannstrom I.O."/>
            <person name="Guillou S."/>
            <person name="Cros-Aarteil S."/>
            <person name="Calhoun S."/>
            <person name="Haridas S."/>
            <person name="Kuo A."/>
            <person name="Mondo S."/>
            <person name="Pangilinan J."/>
            <person name="Riley R."/>
            <person name="Labutti K."/>
            <person name="Andreopoulos B."/>
            <person name="Lipzen A."/>
            <person name="Chen C."/>
            <person name="Yanf M."/>
            <person name="Daum C."/>
            <person name="Ng V."/>
            <person name="Clum A."/>
            <person name="Ohm R."/>
            <person name="Martin F."/>
            <person name="Silar P."/>
            <person name="Natvig D."/>
            <person name="Lalanne C."/>
            <person name="Gautier V."/>
            <person name="Ament-Velasquez S.L."/>
            <person name="Kruys A."/>
            <person name="Hutchinson M.I."/>
            <person name="Powell A.J."/>
            <person name="Barry K."/>
            <person name="Miller A.N."/>
            <person name="Grigoriev I.V."/>
            <person name="Debuchy R."/>
            <person name="Gladieux P."/>
            <person name="Thoren M.H."/>
            <person name="Johannesson H."/>
        </authorList>
    </citation>
    <scope>NUCLEOTIDE SEQUENCE</scope>
    <source>
        <strain evidence="2">PSN293</strain>
    </source>
</reference>
<accession>A0AAN6XUX1</accession>
<gene>
    <name evidence="2" type="ORF">QBC37DRAFT_355914</name>
</gene>